<dbReference type="PANTHER" id="PTHR30244">
    <property type="entry name" value="TRANSAMINASE"/>
    <property type="match status" value="1"/>
</dbReference>
<reference evidence="13 14" key="1">
    <citation type="submission" date="2020-08" db="EMBL/GenBank/DDBJ databases">
        <title>Genomic Encyclopedia of Type Strains, Phase IV (KMG-V): Genome sequencing to study the core and pangenomes of soil and plant-associated prokaryotes.</title>
        <authorList>
            <person name="Whitman W."/>
        </authorList>
    </citation>
    <scope>NUCLEOTIDE SEQUENCE [LARGE SCALE GENOMIC DNA]</scope>
    <source>
        <strain evidence="13 14">X5P2</strain>
    </source>
</reference>
<feature type="modified residue" description="N6-(pyridoxal phosphate)lysine" evidence="11">
    <location>
        <position position="191"/>
    </location>
</feature>
<organism evidence="13 14">
    <name type="scientific">Tunturiibacter gelidiferens</name>
    <dbReference type="NCBI Taxonomy" id="3069689"/>
    <lineage>
        <taxon>Bacteria</taxon>
        <taxon>Pseudomonadati</taxon>
        <taxon>Acidobacteriota</taxon>
        <taxon>Terriglobia</taxon>
        <taxon>Terriglobales</taxon>
        <taxon>Acidobacteriaceae</taxon>
        <taxon>Tunturiibacter</taxon>
    </lineage>
</organism>
<name>A0A9X0U6M6_9BACT</name>
<evidence type="ECO:0000256" key="5">
    <source>
        <dbReference type="ARBA" id="ARBA00022898"/>
    </source>
</evidence>
<dbReference type="GO" id="GO:0000271">
    <property type="term" value="P:polysaccharide biosynthetic process"/>
    <property type="evidence" value="ECO:0007669"/>
    <property type="project" value="TreeGrafter"/>
</dbReference>
<dbReference type="Pfam" id="PF01041">
    <property type="entry name" value="DegT_DnrJ_EryC1"/>
    <property type="match status" value="1"/>
</dbReference>
<dbReference type="PANTHER" id="PTHR30244:SF34">
    <property type="entry name" value="DTDP-4-AMINO-4,6-DIDEOXYGALACTOSE TRANSAMINASE"/>
    <property type="match status" value="1"/>
</dbReference>
<evidence type="ECO:0000256" key="3">
    <source>
        <dbReference type="ARBA" id="ARBA00022576"/>
    </source>
</evidence>
<comment type="cofactor">
    <cofactor evidence="1">
        <name>pyridoxal 5'-phosphate</name>
        <dbReference type="ChEBI" id="CHEBI:597326"/>
    </cofactor>
</comment>
<dbReference type="Gene3D" id="3.40.640.10">
    <property type="entry name" value="Type I PLP-dependent aspartate aminotransferase-like (Major domain)"/>
    <property type="match status" value="1"/>
</dbReference>
<evidence type="ECO:0000256" key="10">
    <source>
        <dbReference type="PIRSR" id="PIRSR000390-1"/>
    </source>
</evidence>
<dbReference type="InterPro" id="IPR015424">
    <property type="entry name" value="PyrdxlP-dep_Trfase"/>
</dbReference>
<dbReference type="PIRSF" id="PIRSF000390">
    <property type="entry name" value="PLP_StrS"/>
    <property type="match status" value="1"/>
</dbReference>
<dbReference type="EMBL" id="JACHEB010000008">
    <property type="protein sequence ID" value="MBB5329977.1"/>
    <property type="molecule type" value="Genomic_DNA"/>
</dbReference>
<proteinExistence type="inferred from homology"/>
<comment type="pathway">
    <text evidence="2">Bacterial outer membrane biogenesis; LPS O-antigen biosynthesis.</text>
</comment>
<evidence type="ECO:0000256" key="11">
    <source>
        <dbReference type="PIRSR" id="PIRSR000390-2"/>
    </source>
</evidence>
<evidence type="ECO:0000256" key="9">
    <source>
        <dbReference type="ARBA" id="ARBA00074221"/>
    </source>
</evidence>
<evidence type="ECO:0000256" key="4">
    <source>
        <dbReference type="ARBA" id="ARBA00022679"/>
    </source>
</evidence>
<dbReference type="RefSeq" id="WP_183978951.1">
    <property type="nucleotide sequence ID" value="NZ_JACHEB010000008.1"/>
</dbReference>
<keyword evidence="14" id="KW-1185">Reference proteome</keyword>
<dbReference type="InterPro" id="IPR015421">
    <property type="entry name" value="PyrdxlP-dep_Trfase_major"/>
</dbReference>
<evidence type="ECO:0000256" key="8">
    <source>
        <dbReference type="ARBA" id="ARBA00066317"/>
    </source>
</evidence>
<feature type="active site" description="Proton acceptor" evidence="10">
    <location>
        <position position="191"/>
    </location>
</feature>
<dbReference type="GO" id="GO:0102933">
    <property type="term" value="F:GDP-4-dehydro-6-deoxy-D-mannose-4-aminotransferase activity"/>
    <property type="evidence" value="ECO:0007669"/>
    <property type="project" value="UniProtKB-EC"/>
</dbReference>
<evidence type="ECO:0000313" key="13">
    <source>
        <dbReference type="EMBL" id="MBB5329977.1"/>
    </source>
</evidence>
<accession>A0A9X0U6M6</accession>
<evidence type="ECO:0000256" key="1">
    <source>
        <dbReference type="ARBA" id="ARBA00001933"/>
    </source>
</evidence>
<dbReference type="InterPro" id="IPR015422">
    <property type="entry name" value="PyrdxlP-dep_Trfase_small"/>
</dbReference>
<evidence type="ECO:0000256" key="12">
    <source>
        <dbReference type="RuleBase" id="RU004508"/>
    </source>
</evidence>
<dbReference type="GO" id="GO:0030170">
    <property type="term" value="F:pyridoxal phosphate binding"/>
    <property type="evidence" value="ECO:0007669"/>
    <property type="project" value="TreeGrafter"/>
</dbReference>
<comment type="catalytic activity">
    <reaction evidence="7">
        <text>GDP-alpha-D-perosamine + 2-oxoglutarate = GDP-4-dehydro-alpha-D-rhamnose + L-glutamate</text>
        <dbReference type="Rhea" id="RHEA:36779"/>
        <dbReference type="ChEBI" id="CHEBI:16810"/>
        <dbReference type="ChEBI" id="CHEBI:29985"/>
        <dbReference type="ChEBI" id="CHEBI:57964"/>
        <dbReference type="ChEBI" id="CHEBI:73996"/>
        <dbReference type="EC" id="2.6.1.102"/>
    </reaction>
</comment>
<gene>
    <name evidence="13" type="ORF">HDF14_003606</name>
</gene>
<dbReference type="EC" id="2.6.1.102" evidence="8"/>
<keyword evidence="3" id="KW-0032">Aminotransferase</keyword>
<evidence type="ECO:0000256" key="7">
    <source>
        <dbReference type="ARBA" id="ARBA00051587"/>
    </source>
</evidence>
<dbReference type="CDD" id="cd00616">
    <property type="entry name" value="AHBA_syn"/>
    <property type="match status" value="1"/>
</dbReference>
<dbReference type="SUPFAM" id="SSF53383">
    <property type="entry name" value="PLP-dependent transferases"/>
    <property type="match status" value="1"/>
</dbReference>
<keyword evidence="5 11" id="KW-0663">Pyridoxal phosphate</keyword>
<comment type="similarity">
    <text evidence="6 12">Belongs to the DegT/DnrJ/EryC1 family.</text>
</comment>
<dbReference type="InterPro" id="IPR000653">
    <property type="entry name" value="DegT/StrS_aminotransferase"/>
</dbReference>
<dbReference type="AlphaFoldDB" id="A0A9X0U6M6"/>
<evidence type="ECO:0000313" key="14">
    <source>
        <dbReference type="Proteomes" id="UP000535182"/>
    </source>
</evidence>
<sequence length="384" mass="42471">MSVLSIPVSAMIPVARPYIGSEEEKAVIDVLRSGWVTQGPRVAEFEEKFSSYIGCDYSVAVSSCTTALHLAFMAIGVGPGDEVICPSLSFIATANSITYTGATPIFADIDLSTYNIDPARLEEVISPRTKAILVVHQIGLPAEMNEILAVANKHGLVVIEDAACAIGSEYDGKLIGKPLGTMACFSFHPRKILTTGEGGMITTSNAKLAERLRRLRQHAMSLSDVVRHNATQVSSETYDEVGYNFRMTDMQAAIGITQLGRLASFLERRRYFAARYTKALQNLPWVQTPVVPTNCRPNYQSYMVRLTGDSATKRDAIMQNLLEKKISTRRAIMATHREPPYRSAHWESRLLQTNLACDTALILPLFHQMTESEQDYIIEALRTC</sequence>
<keyword evidence="4" id="KW-0808">Transferase</keyword>
<comment type="caution">
    <text evidence="13">The sequence shown here is derived from an EMBL/GenBank/DDBJ whole genome shotgun (WGS) entry which is preliminary data.</text>
</comment>
<protein>
    <recommendedName>
        <fullName evidence="9">GDP-perosamine synthase</fullName>
        <ecNumber evidence="8">2.6.1.102</ecNumber>
    </recommendedName>
</protein>
<dbReference type="Proteomes" id="UP000535182">
    <property type="component" value="Unassembled WGS sequence"/>
</dbReference>
<evidence type="ECO:0000256" key="6">
    <source>
        <dbReference type="ARBA" id="ARBA00037999"/>
    </source>
</evidence>
<dbReference type="Gene3D" id="3.90.1150.10">
    <property type="entry name" value="Aspartate Aminotransferase, domain 1"/>
    <property type="match status" value="1"/>
</dbReference>
<dbReference type="FunFam" id="3.40.640.10:FF:000090">
    <property type="entry name" value="Pyridoxal phosphate-dependent aminotransferase"/>
    <property type="match status" value="1"/>
</dbReference>
<evidence type="ECO:0000256" key="2">
    <source>
        <dbReference type="ARBA" id="ARBA00005125"/>
    </source>
</evidence>